<evidence type="ECO:0000313" key="5">
    <source>
        <dbReference type="RefSeq" id="XP_026276095.1"/>
    </source>
</evidence>
<dbReference type="Gene3D" id="3.80.10.10">
    <property type="entry name" value="Ribonuclease Inhibitor"/>
    <property type="match status" value="1"/>
</dbReference>
<evidence type="ECO:0000313" key="7">
    <source>
        <dbReference type="RefSeq" id="XP_052119827.1"/>
    </source>
</evidence>
<feature type="domain" description="F-box" evidence="2">
    <location>
        <begin position="135"/>
        <end position="181"/>
    </location>
</feature>
<sequence>MKEDTLELADCIGESEDREAKPSSSPIMTDSGDTGKCPLKRTYSSDDEDQRPVKFPRISSPSAESVFPSVEHSDVKTVITDCQNTLNDPDPEAGCSKDYVAYNSEASLEVGDHKDPLTTDSQNSKQDADEESTLPVELMNLSDDVLLIIMSNLKPTDLQNLSSCCQRLCRVASDWSLWMDVDFRPHKLLEGQLQRFLPFFSDTTEKIVTRGFVASKPMPRWRTECLSSELLSSIATECPNLRTFIAEEHCIDANKIKISAFPSGIEHLSLKACEIINPPTESSYFNSICRYLPHLKVLELTDCKWLPPHSIMALSKLKHLEELHLDGCSLIKDCIAYASLAFNLGFSQLKVLDLRRTGVSDSELSCLNRSNRLTHLYLEYPYSNGIDNNENGAPRACHLPGIISDLGLRSLVISDKPHVLFNNAQFGIVSEEIHVMAPLKDRVSLCKLHTLVARNFKLVTDATLNELHFAQSLRYLDLKGTQITHHGAETFRSSRPDVTLITSYDDEFT</sequence>
<feature type="region of interest" description="Disordered" evidence="1">
    <location>
        <begin position="1"/>
        <end position="69"/>
    </location>
</feature>
<dbReference type="InterPro" id="IPR032675">
    <property type="entry name" value="LRR_dom_sf"/>
</dbReference>
<dbReference type="Proteomes" id="UP000504606">
    <property type="component" value="Unplaced"/>
</dbReference>
<proteinExistence type="predicted"/>
<dbReference type="InterPro" id="IPR036047">
    <property type="entry name" value="F-box-like_dom_sf"/>
</dbReference>
<dbReference type="GO" id="GO:0031146">
    <property type="term" value="P:SCF-dependent proteasomal ubiquitin-dependent protein catabolic process"/>
    <property type="evidence" value="ECO:0007669"/>
    <property type="project" value="TreeGrafter"/>
</dbReference>
<dbReference type="Pfam" id="PF12937">
    <property type="entry name" value="F-box-like"/>
    <property type="match status" value="1"/>
</dbReference>
<dbReference type="PANTHER" id="PTHR13318:SF190">
    <property type="entry name" value="PARTNER OF PAIRED, ISOFORM B"/>
    <property type="match status" value="1"/>
</dbReference>
<name>A0A6J1SBM4_FRAOC</name>
<dbReference type="SUPFAM" id="SSF81383">
    <property type="entry name" value="F-box domain"/>
    <property type="match status" value="1"/>
</dbReference>
<dbReference type="PANTHER" id="PTHR13318">
    <property type="entry name" value="PARTNER OF PAIRED, ISOFORM B-RELATED"/>
    <property type="match status" value="1"/>
</dbReference>
<dbReference type="Gene3D" id="1.20.1280.50">
    <property type="match status" value="1"/>
</dbReference>
<evidence type="ECO:0000313" key="4">
    <source>
        <dbReference type="RefSeq" id="XP_026276094.1"/>
    </source>
</evidence>
<dbReference type="PROSITE" id="PS50181">
    <property type="entry name" value="FBOX"/>
    <property type="match status" value="1"/>
</dbReference>
<feature type="compositionally biased region" description="Polar residues" evidence="1">
    <location>
        <begin position="22"/>
        <end position="32"/>
    </location>
</feature>
<gene>
    <name evidence="4 5 6 7" type="primary">LOC113204927</name>
</gene>
<dbReference type="KEGG" id="foc:113204927"/>
<evidence type="ECO:0000256" key="1">
    <source>
        <dbReference type="SAM" id="MobiDB-lite"/>
    </source>
</evidence>
<evidence type="ECO:0000313" key="6">
    <source>
        <dbReference type="RefSeq" id="XP_026276096.1"/>
    </source>
</evidence>
<dbReference type="AlphaFoldDB" id="A0A6J1SBM4"/>
<dbReference type="GO" id="GO:0019005">
    <property type="term" value="C:SCF ubiquitin ligase complex"/>
    <property type="evidence" value="ECO:0007669"/>
    <property type="project" value="TreeGrafter"/>
</dbReference>
<protein>
    <submittedName>
        <fullName evidence="4 5">Uncharacterized protein LOC113204927</fullName>
    </submittedName>
</protein>
<evidence type="ECO:0000313" key="3">
    <source>
        <dbReference type="Proteomes" id="UP000504606"/>
    </source>
</evidence>
<dbReference type="RefSeq" id="XP_026276094.1">
    <property type="nucleotide sequence ID" value="XM_026420309.2"/>
</dbReference>
<dbReference type="OrthoDB" id="9856535at2759"/>
<accession>A0A6J1SBM4</accession>
<feature type="region of interest" description="Disordered" evidence="1">
    <location>
        <begin position="110"/>
        <end position="132"/>
    </location>
</feature>
<organism evidence="3 6">
    <name type="scientific">Frankliniella occidentalis</name>
    <name type="common">Western flower thrips</name>
    <name type="synonym">Euthrips occidentalis</name>
    <dbReference type="NCBI Taxonomy" id="133901"/>
    <lineage>
        <taxon>Eukaryota</taxon>
        <taxon>Metazoa</taxon>
        <taxon>Ecdysozoa</taxon>
        <taxon>Arthropoda</taxon>
        <taxon>Hexapoda</taxon>
        <taxon>Insecta</taxon>
        <taxon>Pterygota</taxon>
        <taxon>Neoptera</taxon>
        <taxon>Paraneoptera</taxon>
        <taxon>Thysanoptera</taxon>
        <taxon>Terebrantia</taxon>
        <taxon>Thripoidea</taxon>
        <taxon>Thripidae</taxon>
        <taxon>Frankliniella</taxon>
    </lineage>
</organism>
<dbReference type="RefSeq" id="XP_026276095.1">
    <property type="nucleotide sequence ID" value="XM_026420310.2"/>
</dbReference>
<dbReference type="RefSeq" id="XP_026276096.1">
    <property type="nucleotide sequence ID" value="XM_026420311.2"/>
</dbReference>
<dbReference type="GeneID" id="113204927"/>
<dbReference type="SUPFAM" id="SSF52047">
    <property type="entry name" value="RNI-like"/>
    <property type="match status" value="1"/>
</dbReference>
<dbReference type="InterPro" id="IPR001810">
    <property type="entry name" value="F-box_dom"/>
</dbReference>
<evidence type="ECO:0000259" key="2">
    <source>
        <dbReference type="PROSITE" id="PS50181"/>
    </source>
</evidence>
<keyword evidence="3" id="KW-1185">Reference proteome</keyword>
<dbReference type="RefSeq" id="XP_052119827.1">
    <property type="nucleotide sequence ID" value="XM_052263867.1"/>
</dbReference>
<reference evidence="4 5" key="1">
    <citation type="submission" date="2025-04" db="UniProtKB">
        <authorList>
            <consortium name="RefSeq"/>
        </authorList>
    </citation>
    <scope>IDENTIFICATION</scope>
    <source>
        <tissue evidence="4 5">Whole organism</tissue>
    </source>
</reference>